<dbReference type="Gene3D" id="3.30.429.10">
    <property type="entry name" value="Macrophage Migration Inhibitory Factor"/>
    <property type="match status" value="2"/>
</dbReference>
<dbReference type="InterPro" id="IPR004370">
    <property type="entry name" value="4-OT-like_dom"/>
</dbReference>
<evidence type="ECO:0000313" key="4">
    <source>
        <dbReference type="Proteomes" id="UP000290365"/>
    </source>
</evidence>
<gene>
    <name evidence="3" type="ORF">EPA93_04590</name>
</gene>
<organism evidence="3 4">
    <name type="scientific">Ktedonosporobacter rubrisoli</name>
    <dbReference type="NCBI Taxonomy" id="2509675"/>
    <lineage>
        <taxon>Bacteria</taxon>
        <taxon>Bacillati</taxon>
        <taxon>Chloroflexota</taxon>
        <taxon>Ktedonobacteria</taxon>
        <taxon>Ktedonobacterales</taxon>
        <taxon>Ktedonosporobacteraceae</taxon>
        <taxon>Ktedonosporobacter</taxon>
    </lineage>
</organism>
<accession>A0A4P6JJU7</accession>
<dbReference type="KEGG" id="kbs:EPA93_04590"/>
<dbReference type="OrthoDB" id="4725002at2"/>
<dbReference type="Proteomes" id="UP000290365">
    <property type="component" value="Chromosome"/>
</dbReference>
<protein>
    <recommendedName>
        <fullName evidence="2">4-oxalocrotonate tautomerase-like domain-containing protein</fullName>
    </recommendedName>
</protein>
<dbReference type="InterPro" id="IPR014347">
    <property type="entry name" value="Tautomerase/MIF_sf"/>
</dbReference>
<proteinExistence type="predicted"/>
<dbReference type="EMBL" id="CP035758">
    <property type="protein sequence ID" value="QBD75313.1"/>
    <property type="molecule type" value="Genomic_DNA"/>
</dbReference>
<dbReference type="AlphaFoldDB" id="A0A4P6JJU7"/>
<reference evidence="3 4" key="1">
    <citation type="submission" date="2019-01" db="EMBL/GenBank/DDBJ databases">
        <title>Ktedonosporobacter rubrisoli SCAWS-G2.</title>
        <authorList>
            <person name="Huang Y."/>
            <person name="Yan B."/>
        </authorList>
    </citation>
    <scope>NUCLEOTIDE SEQUENCE [LARGE SCALE GENOMIC DNA]</scope>
    <source>
        <strain evidence="3 4">SCAWS-G2</strain>
    </source>
</reference>
<evidence type="ECO:0000313" key="3">
    <source>
        <dbReference type="EMBL" id="QBD75313.1"/>
    </source>
</evidence>
<dbReference type="RefSeq" id="WP_129885912.1">
    <property type="nucleotide sequence ID" value="NZ_CP035758.1"/>
</dbReference>
<sequence length="139" mass="15359">MPVLFIESPEGLNATSKRALVQKTIAAMYAAYHLPDDRVYIREYAIGNGGHTDLSTSDGHVLLNPEPVRPVLSMIAPPNLPLDAKRKLIQNLTEAVAEVYQISDKRDILIFLQEHPLENAANNGFLQSENPAFAIPDLQ</sequence>
<dbReference type="GO" id="GO:0016853">
    <property type="term" value="F:isomerase activity"/>
    <property type="evidence" value="ECO:0007669"/>
    <property type="project" value="UniProtKB-KW"/>
</dbReference>
<evidence type="ECO:0000259" key="2">
    <source>
        <dbReference type="Pfam" id="PF01361"/>
    </source>
</evidence>
<keyword evidence="4" id="KW-1185">Reference proteome</keyword>
<feature type="domain" description="4-oxalocrotonate tautomerase-like" evidence="2">
    <location>
        <begin position="83"/>
        <end position="120"/>
    </location>
</feature>
<keyword evidence="1" id="KW-0413">Isomerase</keyword>
<dbReference type="SUPFAM" id="SSF55331">
    <property type="entry name" value="Tautomerase/MIF"/>
    <property type="match status" value="1"/>
</dbReference>
<name>A0A4P6JJU7_KTERU</name>
<dbReference type="Pfam" id="PF01361">
    <property type="entry name" value="Tautomerase"/>
    <property type="match status" value="1"/>
</dbReference>
<evidence type="ECO:0000256" key="1">
    <source>
        <dbReference type="ARBA" id="ARBA00023235"/>
    </source>
</evidence>